<gene>
    <name evidence="2" type="ORF">L917_12683</name>
</gene>
<organism evidence="2">
    <name type="scientific">Phytophthora nicotianae</name>
    <name type="common">Potato buckeye rot agent</name>
    <name type="synonym">Phytophthora parasitica</name>
    <dbReference type="NCBI Taxonomy" id="4792"/>
    <lineage>
        <taxon>Eukaryota</taxon>
        <taxon>Sar</taxon>
        <taxon>Stramenopiles</taxon>
        <taxon>Oomycota</taxon>
        <taxon>Peronosporomycetes</taxon>
        <taxon>Peronosporales</taxon>
        <taxon>Peronosporaceae</taxon>
        <taxon>Phytophthora</taxon>
    </lineage>
</organism>
<protein>
    <submittedName>
        <fullName evidence="2">Uncharacterized protein</fullName>
    </submittedName>
</protein>
<evidence type="ECO:0000256" key="1">
    <source>
        <dbReference type="SAM" id="MobiDB-lite"/>
    </source>
</evidence>
<dbReference type="OrthoDB" id="90415at2759"/>
<reference evidence="2" key="1">
    <citation type="submission" date="2013-11" db="EMBL/GenBank/DDBJ databases">
        <title>The Genome Sequence of Phytophthora parasitica CHvinca01.</title>
        <authorList>
            <consortium name="The Broad Institute Genomics Platform"/>
            <person name="Russ C."/>
            <person name="Tyler B."/>
            <person name="Panabieres F."/>
            <person name="Shan W."/>
            <person name="Tripathy S."/>
            <person name="Grunwald N."/>
            <person name="Machado M."/>
            <person name="Johnson C.S."/>
            <person name="Arredondo F."/>
            <person name="Hong C."/>
            <person name="Coffey M."/>
            <person name="Young S.K."/>
            <person name="Zeng Q."/>
            <person name="Gargeya S."/>
            <person name="Fitzgerald M."/>
            <person name="Abouelleil A."/>
            <person name="Alvarado L."/>
            <person name="Chapman S.B."/>
            <person name="Gainer-Dewar J."/>
            <person name="Goldberg J."/>
            <person name="Griggs A."/>
            <person name="Gujja S."/>
            <person name="Hansen M."/>
            <person name="Howarth C."/>
            <person name="Imamovic A."/>
            <person name="Ireland A."/>
            <person name="Larimer J."/>
            <person name="McCowan C."/>
            <person name="Murphy C."/>
            <person name="Pearson M."/>
            <person name="Poon T.W."/>
            <person name="Priest M."/>
            <person name="Roberts A."/>
            <person name="Saif S."/>
            <person name="Shea T."/>
            <person name="Sykes S."/>
            <person name="Wortman J."/>
            <person name="Nusbaum C."/>
            <person name="Birren B."/>
        </authorList>
    </citation>
    <scope>NUCLEOTIDE SEQUENCE [LARGE SCALE GENOMIC DNA]</scope>
    <source>
        <strain evidence="2">CHvinca01</strain>
    </source>
</reference>
<dbReference type="EMBL" id="KI680858">
    <property type="protein sequence ID" value="ETL88222.1"/>
    <property type="molecule type" value="Genomic_DNA"/>
</dbReference>
<accession>W2KSY4</accession>
<feature type="region of interest" description="Disordered" evidence="1">
    <location>
        <begin position="111"/>
        <end position="147"/>
    </location>
</feature>
<name>W2KSY4_PHYNI</name>
<dbReference type="VEuPathDB" id="FungiDB:PPTG_03280"/>
<dbReference type="Proteomes" id="UP000054423">
    <property type="component" value="Unassembled WGS sequence"/>
</dbReference>
<proteinExistence type="predicted"/>
<evidence type="ECO:0000313" key="2">
    <source>
        <dbReference type="EMBL" id="ETL88222.1"/>
    </source>
</evidence>
<dbReference type="AlphaFoldDB" id="W2KSY4"/>
<sequence>MGILVTDLYCTFGWKKSPYSYRVAGAAINHLYARAAPTWPDQPTCAKGFFDAKAWCDVATEADVGTRLYEANLGLSIDDHCLRENVFYLVQGRKTPWTELEPQCIDSFHASREDDEGADMDPRGHRPRTNNQDAAEQPCRQPKTRGDMYTSSSVILPANSGTCTFVVTLRVNSDFARSGGGFKVKPQLYPDGPIHIKVNYHVHMDAGDRGLCVLFPAHKQFFQFEFDNDQQQLIQEFNQSGNIDFGINVREIMSVVYANLRWGRSWKSGDGNPESHVKLWFDNTSAVAWKADVNHNTMQLGAYAVYLWQFGMSCENKGNSYSTICGKLCGIR</sequence>
<feature type="non-terminal residue" evidence="2">
    <location>
        <position position="332"/>
    </location>
</feature>